<organism evidence="15 16">
    <name type="scientific">Sporolactobacillus putidus</name>
    <dbReference type="NCBI Taxonomy" id="492735"/>
    <lineage>
        <taxon>Bacteria</taxon>
        <taxon>Bacillati</taxon>
        <taxon>Bacillota</taxon>
        <taxon>Bacilli</taxon>
        <taxon>Bacillales</taxon>
        <taxon>Sporolactobacillaceae</taxon>
        <taxon>Sporolactobacillus</taxon>
    </lineage>
</organism>
<evidence type="ECO:0000256" key="2">
    <source>
        <dbReference type="ARBA" id="ARBA00022448"/>
    </source>
</evidence>
<feature type="domain" description="PTS EIIB type-1" evidence="13">
    <location>
        <begin position="7"/>
        <end position="89"/>
    </location>
</feature>
<dbReference type="InterPro" id="IPR001996">
    <property type="entry name" value="PTS_IIB_1"/>
</dbReference>
<evidence type="ECO:0000256" key="5">
    <source>
        <dbReference type="ARBA" id="ARBA00022679"/>
    </source>
</evidence>
<keyword evidence="2" id="KW-0813">Transport</keyword>
<dbReference type="GO" id="GO:0009401">
    <property type="term" value="P:phosphoenolpyruvate-dependent sugar phosphotransferase system"/>
    <property type="evidence" value="ECO:0007669"/>
    <property type="project" value="UniProtKB-KW"/>
</dbReference>
<dbReference type="GO" id="GO:0016301">
    <property type="term" value="F:kinase activity"/>
    <property type="evidence" value="ECO:0007669"/>
    <property type="project" value="UniProtKB-KW"/>
</dbReference>
<dbReference type="RefSeq" id="WP_188802720.1">
    <property type="nucleotide sequence ID" value="NZ_BMOK01000006.1"/>
</dbReference>
<dbReference type="PANTHER" id="PTHR30175:SF1">
    <property type="entry name" value="PTS SYSTEM ARBUTIN-, CELLOBIOSE-, AND SALICIN-SPECIFIC EIIBC COMPONENT-RELATED"/>
    <property type="match status" value="1"/>
</dbReference>
<feature type="active site" description="Phosphocysteine intermediate; for EIIB activity" evidence="11">
    <location>
        <position position="29"/>
    </location>
</feature>
<evidence type="ECO:0000256" key="11">
    <source>
        <dbReference type="PROSITE-ProRule" id="PRU00421"/>
    </source>
</evidence>
<dbReference type="InterPro" id="IPR050558">
    <property type="entry name" value="PTS_Sugar-Specific_Components"/>
</dbReference>
<evidence type="ECO:0000256" key="12">
    <source>
        <dbReference type="SAM" id="Phobius"/>
    </source>
</evidence>
<dbReference type="PANTHER" id="PTHR30175">
    <property type="entry name" value="PHOSPHOTRANSFERASE SYSTEM TRANSPORT PROTEIN"/>
    <property type="match status" value="1"/>
</dbReference>
<feature type="transmembrane region" description="Helical" evidence="12">
    <location>
        <begin position="306"/>
        <end position="327"/>
    </location>
</feature>
<dbReference type="EMBL" id="BMOK01000006">
    <property type="protein sequence ID" value="GGL54015.1"/>
    <property type="molecule type" value="Genomic_DNA"/>
</dbReference>
<evidence type="ECO:0000256" key="4">
    <source>
        <dbReference type="ARBA" id="ARBA00022597"/>
    </source>
</evidence>
<evidence type="ECO:0000256" key="1">
    <source>
        <dbReference type="ARBA" id="ARBA00004651"/>
    </source>
</evidence>
<feature type="transmembrane region" description="Helical" evidence="12">
    <location>
        <begin position="190"/>
        <end position="209"/>
    </location>
</feature>
<keyword evidence="5" id="KW-0808">Transferase</keyword>
<accession>A0A917S2X8</accession>
<dbReference type="AlphaFoldDB" id="A0A917S2X8"/>
<feature type="transmembrane region" description="Helical" evidence="12">
    <location>
        <begin position="397"/>
        <end position="423"/>
    </location>
</feature>
<feature type="transmembrane region" description="Helical" evidence="12">
    <location>
        <begin position="160"/>
        <end position="183"/>
    </location>
</feature>
<dbReference type="GO" id="GO:0090589">
    <property type="term" value="F:protein-phosphocysteine-trehalose phosphotransferase system transporter activity"/>
    <property type="evidence" value="ECO:0007669"/>
    <property type="project" value="TreeGrafter"/>
</dbReference>
<proteinExistence type="predicted"/>
<keyword evidence="3" id="KW-1003">Cell membrane</keyword>
<dbReference type="GO" id="GO:0008982">
    <property type="term" value="F:protein-N(PI)-phosphohistidine-sugar phosphotransferase activity"/>
    <property type="evidence" value="ECO:0007669"/>
    <property type="project" value="InterPro"/>
</dbReference>
<keyword evidence="7 12" id="KW-0812">Transmembrane</keyword>
<feature type="domain" description="PTS EIIC type-1" evidence="14">
    <location>
        <begin position="121"/>
        <end position="480"/>
    </location>
</feature>
<dbReference type="Pfam" id="PF00367">
    <property type="entry name" value="PTS_EIIB"/>
    <property type="match status" value="1"/>
</dbReference>
<dbReference type="FunFam" id="3.30.1360.60:FF:000001">
    <property type="entry name" value="PTS system glucose-specific IIBC component PtsG"/>
    <property type="match status" value="1"/>
</dbReference>
<dbReference type="CDD" id="cd00212">
    <property type="entry name" value="PTS_IIB_glc"/>
    <property type="match status" value="1"/>
</dbReference>
<evidence type="ECO:0000256" key="8">
    <source>
        <dbReference type="ARBA" id="ARBA00022777"/>
    </source>
</evidence>
<dbReference type="GO" id="GO:0005886">
    <property type="term" value="C:plasma membrane"/>
    <property type="evidence" value="ECO:0007669"/>
    <property type="project" value="UniProtKB-SubCell"/>
</dbReference>
<evidence type="ECO:0000313" key="15">
    <source>
        <dbReference type="EMBL" id="GGL54015.1"/>
    </source>
</evidence>
<name>A0A917S2X8_9BACL</name>
<feature type="transmembrane region" description="Helical" evidence="12">
    <location>
        <begin position="339"/>
        <end position="360"/>
    </location>
</feature>
<protein>
    <submittedName>
        <fullName evidence="15">Uncharacterized protein</fullName>
    </submittedName>
</protein>
<keyword evidence="10 12" id="KW-0472">Membrane</keyword>
<evidence type="ECO:0000313" key="16">
    <source>
        <dbReference type="Proteomes" id="UP000654670"/>
    </source>
</evidence>
<keyword evidence="4" id="KW-0762">Sugar transport</keyword>
<dbReference type="SUPFAM" id="SSF55604">
    <property type="entry name" value="Glucose permease domain IIB"/>
    <property type="match status" value="1"/>
</dbReference>
<comment type="caution">
    <text evidence="15">The sequence shown here is derived from an EMBL/GenBank/DDBJ whole genome shotgun (WGS) entry which is preliminary data.</text>
</comment>
<sequence length="486" mass="51801">MANKDYTELAKSIVSNVGGKQNIKSLIHCITRLRFYLKDESLAKTDNIKNQDGVIDVLKAQGQYQVVIGHAVTDVYDAVIALVGHEYSDSDATDAAIAETKAESERSAGQKFKNGFDAFIGIITGSMSPVVGILAASGILKGLLAMFTGFHWLSATGNTFLLLNAMGDSAFYFLPIIIGYTAAKRLGGDPIVTAVIGGAIAYPTILAAAGKGLNIMGLGALHFPFVSYTYSIFPMILAAWMAMKLTKWVKSWLPGYLQTIFTPLIVILVVSTVTLLVTGPVITWLADGLASGIAWSLQTSGWVSGLLLGGFYQILVIFGLHWGVVPLVANDIATTGHSYLNAILCQTMVSQGAAVLAVAIKSRKTNLKELSWGAAISAFCGVTEPAIYGVNLRYRRVFISGLIGSAVGGFITGLLHVNMWGFAGSLIGFPSFINPKVGIDASFWGFVIASAASLIVGFTVAYIWGYSDKMQKEQEIKRAKNPAKAV</sequence>
<evidence type="ECO:0000259" key="13">
    <source>
        <dbReference type="PROSITE" id="PS51098"/>
    </source>
</evidence>
<dbReference type="PROSITE" id="PS51098">
    <property type="entry name" value="PTS_EIIB_TYPE_1"/>
    <property type="match status" value="1"/>
</dbReference>
<feature type="transmembrane region" description="Helical" evidence="12">
    <location>
        <begin position="116"/>
        <end position="140"/>
    </location>
</feature>
<dbReference type="InterPro" id="IPR036878">
    <property type="entry name" value="Glu_permease_IIB"/>
</dbReference>
<dbReference type="InterPro" id="IPR003352">
    <property type="entry name" value="PTS_EIIC"/>
</dbReference>
<feature type="transmembrane region" description="Helical" evidence="12">
    <location>
        <begin position="372"/>
        <end position="390"/>
    </location>
</feature>
<dbReference type="InterPro" id="IPR018113">
    <property type="entry name" value="PTrfase_EIIB_Cys"/>
</dbReference>
<feature type="transmembrane region" description="Helical" evidence="12">
    <location>
        <begin position="443"/>
        <end position="464"/>
    </location>
</feature>
<dbReference type="InterPro" id="IPR013013">
    <property type="entry name" value="PTS_EIIC_1"/>
</dbReference>
<evidence type="ECO:0000259" key="14">
    <source>
        <dbReference type="PROSITE" id="PS51103"/>
    </source>
</evidence>
<reference evidence="15" key="1">
    <citation type="journal article" date="2014" name="Int. J. Syst. Evol. Microbiol.">
        <title>Complete genome sequence of Corynebacterium casei LMG S-19264T (=DSM 44701T), isolated from a smear-ripened cheese.</title>
        <authorList>
            <consortium name="US DOE Joint Genome Institute (JGI-PGF)"/>
            <person name="Walter F."/>
            <person name="Albersmeier A."/>
            <person name="Kalinowski J."/>
            <person name="Ruckert C."/>
        </authorList>
    </citation>
    <scope>NUCLEOTIDE SEQUENCE</scope>
    <source>
        <strain evidence="15">JCM 15325</strain>
    </source>
</reference>
<keyword evidence="16" id="KW-1185">Reference proteome</keyword>
<dbReference type="GO" id="GO:0015771">
    <property type="term" value="P:trehalose transport"/>
    <property type="evidence" value="ECO:0007669"/>
    <property type="project" value="TreeGrafter"/>
</dbReference>
<dbReference type="Pfam" id="PF02378">
    <property type="entry name" value="PTS_EIIC"/>
    <property type="match status" value="1"/>
</dbReference>
<reference evidence="15" key="2">
    <citation type="submission" date="2020-09" db="EMBL/GenBank/DDBJ databases">
        <authorList>
            <person name="Sun Q."/>
            <person name="Ohkuma M."/>
        </authorList>
    </citation>
    <scope>NUCLEOTIDE SEQUENCE</scope>
    <source>
        <strain evidence="15">JCM 15325</strain>
    </source>
</reference>
<dbReference type="Proteomes" id="UP000654670">
    <property type="component" value="Unassembled WGS sequence"/>
</dbReference>
<keyword evidence="8" id="KW-0418">Kinase</keyword>
<feature type="transmembrane region" description="Helical" evidence="12">
    <location>
        <begin position="221"/>
        <end position="243"/>
    </location>
</feature>
<keyword evidence="6" id="KW-0598">Phosphotransferase system</keyword>
<feature type="transmembrane region" description="Helical" evidence="12">
    <location>
        <begin position="264"/>
        <end position="286"/>
    </location>
</feature>
<dbReference type="PROSITE" id="PS01035">
    <property type="entry name" value="PTS_EIIB_TYPE_1_CYS"/>
    <property type="match status" value="1"/>
</dbReference>
<evidence type="ECO:0000256" key="10">
    <source>
        <dbReference type="ARBA" id="ARBA00023136"/>
    </source>
</evidence>
<comment type="subcellular location">
    <subcellularLocation>
        <location evidence="1">Cell membrane</location>
        <topology evidence="1">Multi-pass membrane protein</topology>
    </subcellularLocation>
</comment>
<gene>
    <name evidence="15" type="ORF">GCM10007968_17550</name>
</gene>
<keyword evidence="9 12" id="KW-1133">Transmembrane helix</keyword>
<dbReference type="Gene3D" id="3.30.1360.60">
    <property type="entry name" value="Glucose permease domain IIB"/>
    <property type="match status" value="1"/>
</dbReference>
<evidence type="ECO:0000256" key="3">
    <source>
        <dbReference type="ARBA" id="ARBA00022475"/>
    </source>
</evidence>
<evidence type="ECO:0000256" key="6">
    <source>
        <dbReference type="ARBA" id="ARBA00022683"/>
    </source>
</evidence>
<evidence type="ECO:0000256" key="7">
    <source>
        <dbReference type="ARBA" id="ARBA00022692"/>
    </source>
</evidence>
<dbReference type="PROSITE" id="PS51103">
    <property type="entry name" value="PTS_EIIC_TYPE_1"/>
    <property type="match status" value="1"/>
</dbReference>
<evidence type="ECO:0000256" key="9">
    <source>
        <dbReference type="ARBA" id="ARBA00022989"/>
    </source>
</evidence>